<evidence type="ECO:0000313" key="3">
    <source>
        <dbReference type="EMBL" id="KAG8233754.1"/>
    </source>
</evidence>
<organism evidence="3 4">
    <name type="scientific">Ladona fulva</name>
    <name type="common">Scarce chaser dragonfly</name>
    <name type="synonym">Libellula fulva</name>
    <dbReference type="NCBI Taxonomy" id="123851"/>
    <lineage>
        <taxon>Eukaryota</taxon>
        <taxon>Metazoa</taxon>
        <taxon>Ecdysozoa</taxon>
        <taxon>Arthropoda</taxon>
        <taxon>Hexapoda</taxon>
        <taxon>Insecta</taxon>
        <taxon>Pterygota</taxon>
        <taxon>Palaeoptera</taxon>
        <taxon>Odonata</taxon>
        <taxon>Epiprocta</taxon>
        <taxon>Anisoptera</taxon>
        <taxon>Libelluloidea</taxon>
        <taxon>Libellulidae</taxon>
        <taxon>Ladona</taxon>
    </lineage>
</organism>
<sequence>MPGLRTYLRHQLISALKRTHLSSDYLNKKRNNLSIKDASLNLLIAEYLVLQNYQYTASIFYSEEPRLGQLPIQLKLPNEGGDSSKFFTENEVEEILESLNMVHSSKFVREVIDTYSKHSTSLLKAIVKSIAGQSKNFQHKKPDSSGDAFAVRRFSVNFMETEEEYSTINQSNERNYVASAEKVNKLQVFKNQGGKSIVQDKEKSSSSSENKQSDIDKRVEDAVMKMKGEMEREMAEQRKSMEDGLMVKQQRIIEMVNHLQDQQVKLQDCFKNIQEKEELLDVKEKRFEGIQRQESIRIAEEHNEIKSSQQKLEEEFQR</sequence>
<feature type="region of interest" description="Disordered" evidence="2">
    <location>
        <begin position="194"/>
        <end position="218"/>
    </location>
</feature>
<accession>A0A8K0KEF4</accession>
<evidence type="ECO:0000256" key="1">
    <source>
        <dbReference type="SAM" id="Coils"/>
    </source>
</evidence>
<feature type="coiled-coil region" evidence="1">
    <location>
        <begin position="266"/>
        <end position="318"/>
    </location>
</feature>
<keyword evidence="4" id="KW-1185">Reference proteome</keyword>
<keyword evidence="1" id="KW-0175">Coiled coil</keyword>
<proteinExistence type="predicted"/>
<gene>
    <name evidence="3" type="ORF">J437_LFUL003824</name>
</gene>
<dbReference type="OrthoDB" id="206339at2759"/>
<evidence type="ECO:0000256" key="2">
    <source>
        <dbReference type="SAM" id="MobiDB-lite"/>
    </source>
</evidence>
<comment type="caution">
    <text evidence="3">The sequence shown here is derived from an EMBL/GenBank/DDBJ whole genome shotgun (WGS) entry which is preliminary data.</text>
</comment>
<dbReference type="Proteomes" id="UP000792457">
    <property type="component" value="Unassembled WGS sequence"/>
</dbReference>
<evidence type="ECO:0000313" key="4">
    <source>
        <dbReference type="Proteomes" id="UP000792457"/>
    </source>
</evidence>
<name>A0A8K0KEF4_LADFU</name>
<reference evidence="3" key="2">
    <citation type="submission" date="2017-10" db="EMBL/GenBank/DDBJ databases">
        <title>Ladona fulva Genome sequencing and assembly.</title>
        <authorList>
            <person name="Murali S."/>
            <person name="Richards S."/>
            <person name="Bandaranaike D."/>
            <person name="Bellair M."/>
            <person name="Blankenburg K."/>
            <person name="Chao H."/>
            <person name="Dinh H."/>
            <person name="Doddapaneni H."/>
            <person name="Dugan-Rocha S."/>
            <person name="Elkadiri S."/>
            <person name="Gnanaolivu R."/>
            <person name="Hernandez B."/>
            <person name="Skinner E."/>
            <person name="Javaid M."/>
            <person name="Lee S."/>
            <person name="Li M."/>
            <person name="Ming W."/>
            <person name="Munidasa M."/>
            <person name="Muniz J."/>
            <person name="Nguyen L."/>
            <person name="Hughes D."/>
            <person name="Osuji N."/>
            <person name="Pu L.-L."/>
            <person name="Puazo M."/>
            <person name="Qu C."/>
            <person name="Quiroz J."/>
            <person name="Raj R."/>
            <person name="Weissenberger G."/>
            <person name="Xin Y."/>
            <person name="Zou X."/>
            <person name="Han Y."/>
            <person name="Worley K."/>
            <person name="Muzny D."/>
            <person name="Gibbs R."/>
        </authorList>
    </citation>
    <scope>NUCLEOTIDE SEQUENCE</scope>
    <source>
        <strain evidence="3">Sampled in the wild</strain>
    </source>
</reference>
<dbReference type="EMBL" id="KZ308746">
    <property type="protein sequence ID" value="KAG8233754.1"/>
    <property type="molecule type" value="Genomic_DNA"/>
</dbReference>
<protein>
    <recommendedName>
        <fullName evidence="5">LisH domain-containing protein</fullName>
    </recommendedName>
</protein>
<reference evidence="3" key="1">
    <citation type="submission" date="2013-04" db="EMBL/GenBank/DDBJ databases">
        <authorList>
            <person name="Qu J."/>
            <person name="Murali S.C."/>
            <person name="Bandaranaike D."/>
            <person name="Bellair M."/>
            <person name="Blankenburg K."/>
            <person name="Chao H."/>
            <person name="Dinh H."/>
            <person name="Doddapaneni H."/>
            <person name="Downs B."/>
            <person name="Dugan-Rocha S."/>
            <person name="Elkadiri S."/>
            <person name="Gnanaolivu R.D."/>
            <person name="Hernandez B."/>
            <person name="Javaid M."/>
            <person name="Jayaseelan J.C."/>
            <person name="Lee S."/>
            <person name="Li M."/>
            <person name="Ming W."/>
            <person name="Munidasa M."/>
            <person name="Muniz J."/>
            <person name="Nguyen L."/>
            <person name="Ongeri F."/>
            <person name="Osuji N."/>
            <person name="Pu L.-L."/>
            <person name="Puazo M."/>
            <person name="Qu C."/>
            <person name="Quiroz J."/>
            <person name="Raj R."/>
            <person name="Weissenberger G."/>
            <person name="Xin Y."/>
            <person name="Zou X."/>
            <person name="Han Y."/>
            <person name="Richards S."/>
            <person name="Worley K."/>
            <person name="Muzny D."/>
            <person name="Gibbs R."/>
        </authorList>
    </citation>
    <scope>NUCLEOTIDE SEQUENCE</scope>
    <source>
        <strain evidence="3">Sampled in the wild</strain>
    </source>
</reference>
<evidence type="ECO:0008006" key="5">
    <source>
        <dbReference type="Google" id="ProtNLM"/>
    </source>
</evidence>
<dbReference type="AlphaFoldDB" id="A0A8K0KEF4"/>